<evidence type="ECO:0000256" key="1">
    <source>
        <dbReference type="SAM" id="Coils"/>
    </source>
</evidence>
<proteinExistence type="predicted"/>
<accession>A0ABT3YCL2</accession>
<dbReference type="EMBL" id="JAOVZQ010000001">
    <property type="protein sequence ID" value="MCY0093524.1"/>
    <property type="molecule type" value="Genomic_DNA"/>
</dbReference>
<gene>
    <name evidence="2" type="ORF">OEG82_05760</name>
</gene>
<dbReference type="Proteomes" id="UP001081283">
    <property type="component" value="Unassembled WGS sequence"/>
</dbReference>
<name>A0ABT3YCL2_9HYPH</name>
<dbReference type="RefSeq" id="WP_267611476.1">
    <property type="nucleotide sequence ID" value="NZ_JAOVZQ010000001.1"/>
</dbReference>
<keyword evidence="3" id="KW-1185">Reference proteome</keyword>
<sequence length="208" mass="22337">MTASLARLLPDFEVSGINSLHAARRNRPETAPEPERGPEIDLEALRAEARAEGEAAARAELTQSLDLAMQAEKSRHAEELSALRTELEMLAARTIPDAIAARSAGIAEQVAGDVEAVLAPLIDETIRARILEGLAAEIRTILALENAARISVSGPEGVTTALRDLIGAEADRLTVRETDGVDVEIEVDRTRFASRISDWTQALAENLS</sequence>
<organism evidence="2 3">
    <name type="scientific">Hoeflea ulvae</name>
    <dbReference type="NCBI Taxonomy" id="2983764"/>
    <lineage>
        <taxon>Bacteria</taxon>
        <taxon>Pseudomonadati</taxon>
        <taxon>Pseudomonadota</taxon>
        <taxon>Alphaproteobacteria</taxon>
        <taxon>Hyphomicrobiales</taxon>
        <taxon>Rhizobiaceae</taxon>
        <taxon>Hoeflea</taxon>
    </lineage>
</organism>
<keyword evidence="1" id="KW-0175">Coiled coil</keyword>
<protein>
    <recommendedName>
        <fullName evidence="4">Flagellar assembly protein FliH/Type III secretion system HrpE domain-containing protein</fullName>
    </recommendedName>
</protein>
<evidence type="ECO:0000313" key="3">
    <source>
        <dbReference type="Proteomes" id="UP001081283"/>
    </source>
</evidence>
<reference evidence="2" key="1">
    <citation type="submission" date="2022-10" db="EMBL/GenBank/DDBJ databases">
        <title>Hoeflea sp. J2-29, isolated from marine algae.</title>
        <authorList>
            <person name="Kristyanto S."/>
            <person name="Kim J.M."/>
            <person name="Jeon C.O."/>
        </authorList>
    </citation>
    <scope>NUCLEOTIDE SEQUENCE</scope>
    <source>
        <strain evidence="2">J2-29</strain>
    </source>
</reference>
<evidence type="ECO:0000313" key="2">
    <source>
        <dbReference type="EMBL" id="MCY0093524.1"/>
    </source>
</evidence>
<feature type="coiled-coil region" evidence="1">
    <location>
        <begin position="42"/>
        <end position="93"/>
    </location>
</feature>
<evidence type="ECO:0008006" key="4">
    <source>
        <dbReference type="Google" id="ProtNLM"/>
    </source>
</evidence>
<comment type="caution">
    <text evidence="2">The sequence shown here is derived from an EMBL/GenBank/DDBJ whole genome shotgun (WGS) entry which is preliminary data.</text>
</comment>